<accession>A0A318KW72</accession>
<organism evidence="3 4">
    <name type="scientific">Rivihabitans pingtungensis</name>
    <dbReference type="NCBI Taxonomy" id="1054498"/>
    <lineage>
        <taxon>Bacteria</taxon>
        <taxon>Pseudomonadati</taxon>
        <taxon>Pseudomonadota</taxon>
        <taxon>Betaproteobacteria</taxon>
        <taxon>Neisseriales</taxon>
        <taxon>Aquaspirillaceae</taxon>
        <taxon>Rivihabitans</taxon>
    </lineage>
</organism>
<reference evidence="3 4" key="1">
    <citation type="submission" date="2018-05" db="EMBL/GenBank/DDBJ databases">
        <title>Genomic Encyclopedia of Type Strains, Phase IV (KMG-IV): sequencing the most valuable type-strain genomes for metagenomic binning, comparative biology and taxonomic classification.</title>
        <authorList>
            <person name="Goeker M."/>
        </authorList>
    </citation>
    <scope>NUCLEOTIDE SEQUENCE [LARGE SCALE GENOMIC DNA]</scope>
    <source>
        <strain evidence="3 4">DSM 29661</strain>
    </source>
</reference>
<dbReference type="SUPFAM" id="SSF53474">
    <property type="entry name" value="alpha/beta-Hydrolases"/>
    <property type="match status" value="1"/>
</dbReference>
<dbReference type="Proteomes" id="UP000247555">
    <property type="component" value="Unassembled WGS sequence"/>
</dbReference>
<name>A0A318KW72_9NEIS</name>
<keyword evidence="3" id="KW-0378">Hydrolase</keyword>
<keyword evidence="3" id="KW-0031">Aminopeptidase</keyword>
<dbReference type="EMBL" id="QJKI01000003">
    <property type="protein sequence ID" value="PXX80822.1"/>
    <property type="molecule type" value="Genomic_DNA"/>
</dbReference>
<evidence type="ECO:0000313" key="3">
    <source>
        <dbReference type="EMBL" id="PXX80822.1"/>
    </source>
</evidence>
<keyword evidence="3" id="KW-0645">Protease</keyword>
<gene>
    <name evidence="3" type="ORF">DFR34_103165</name>
</gene>
<dbReference type="InterPro" id="IPR022742">
    <property type="entry name" value="Hydrolase_4"/>
</dbReference>
<feature type="signal peptide" evidence="1">
    <location>
        <begin position="1"/>
        <end position="23"/>
    </location>
</feature>
<proteinExistence type="predicted"/>
<protein>
    <submittedName>
        <fullName evidence="3">Serine aminopeptidase S33 family</fullName>
    </submittedName>
</protein>
<dbReference type="Pfam" id="PF12146">
    <property type="entry name" value="Hydrolase_4"/>
    <property type="match status" value="1"/>
</dbReference>
<feature type="domain" description="Serine aminopeptidase S33" evidence="2">
    <location>
        <begin position="66"/>
        <end position="170"/>
    </location>
</feature>
<comment type="caution">
    <text evidence="3">The sequence shown here is derived from an EMBL/GenBank/DDBJ whole genome shotgun (WGS) entry which is preliminary data.</text>
</comment>
<evidence type="ECO:0000256" key="1">
    <source>
        <dbReference type="SAM" id="SignalP"/>
    </source>
</evidence>
<dbReference type="AlphaFoldDB" id="A0A318KW72"/>
<dbReference type="Gene3D" id="3.40.50.1820">
    <property type="entry name" value="alpha/beta hydrolase"/>
    <property type="match status" value="1"/>
</dbReference>
<dbReference type="GO" id="GO:0004177">
    <property type="term" value="F:aminopeptidase activity"/>
    <property type="evidence" value="ECO:0007669"/>
    <property type="project" value="UniProtKB-KW"/>
</dbReference>
<dbReference type="OrthoDB" id="9146575at2"/>
<dbReference type="RefSeq" id="WP_110389853.1">
    <property type="nucleotide sequence ID" value="NZ_QJKI01000003.1"/>
</dbReference>
<sequence length="261" mass="27590">MLFRAFWRVLALCALCWAVGSHADGEIWRLPSRPGAEVSVFWLPAASPAFANVVLFPGGGGGFGRVVNGLPDSENFLVRIAAPLAQAGLNVAIFGRASDHGALDYPDRVTDWHLADIHQVLAAVRQRAPGPLWLMGTSRGTVSAAAAAIQEGAAIDGLVLTSSVVGDKPGALPGQALARIRVPTLLMHHQHDACTVCQPERVPALLPALSQAPVKALWWIDGGGSPSGNICGPLHWHGFIGQDAELARRLAGWMRQPRATP</sequence>
<evidence type="ECO:0000259" key="2">
    <source>
        <dbReference type="Pfam" id="PF12146"/>
    </source>
</evidence>
<keyword evidence="1" id="KW-0732">Signal</keyword>
<evidence type="ECO:0000313" key="4">
    <source>
        <dbReference type="Proteomes" id="UP000247555"/>
    </source>
</evidence>
<dbReference type="InterPro" id="IPR029058">
    <property type="entry name" value="AB_hydrolase_fold"/>
</dbReference>
<feature type="chain" id="PRO_5016445915" evidence="1">
    <location>
        <begin position="24"/>
        <end position="261"/>
    </location>
</feature>
<keyword evidence="4" id="KW-1185">Reference proteome</keyword>